<reference evidence="1 2" key="1">
    <citation type="submission" date="2018-11" db="EMBL/GenBank/DDBJ databases">
        <title>Proposal to divide the Flavobacteriaceae and reorganize its genera based on Amino Acid Identity values calculated from whole genome sequences.</title>
        <authorList>
            <person name="Nicholson A.C."/>
            <person name="Gulvik C.A."/>
            <person name="Whitney A.M."/>
            <person name="Humrighouse B.W."/>
            <person name="Bell M."/>
            <person name="Holmes B."/>
            <person name="Steigerwalt A."/>
            <person name="Villarma A."/>
            <person name="Sheth M."/>
            <person name="Batra D."/>
            <person name="Pryor J."/>
            <person name="Bernardet J.-F."/>
            <person name="Hugo C."/>
            <person name="Kampfer P."/>
            <person name="Newman J."/>
            <person name="Mcquiston J.R."/>
        </authorList>
    </citation>
    <scope>NUCLEOTIDE SEQUENCE [LARGE SCALE GENOMIC DNA]</scope>
    <source>
        <strain evidence="1 2">DSM 15235</strain>
    </source>
</reference>
<name>A0A3N0VZH8_9FLAO</name>
<dbReference type="AlphaFoldDB" id="A0A3N0VZH8"/>
<organism evidence="1 2">
    <name type="scientific">Chryseobacterium daecheongense</name>
    <dbReference type="NCBI Taxonomy" id="192389"/>
    <lineage>
        <taxon>Bacteria</taxon>
        <taxon>Pseudomonadati</taxon>
        <taxon>Bacteroidota</taxon>
        <taxon>Flavobacteriia</taxon>
        <taxon>Flavobacteriales</taxon>
        <taxon>Weeksellaceae</taxon>
        <taxon>Chryseobacterium group</taxon>
        <taxon>Chryseobacterium</taxon>
    </lineage>
</organism>
<accession>A0A3N0VZH8</accession>
<evidence type="ECO:0000313" key="2">
    <source>
        <dbReference type="Proteomes" id="UP000269375"/>
    </source>
</evidence>
<sequence>MLSVFKRHTFILKSQMHQISVWIYFQNSCPILLLKSIGMKKKVEISNITVEEIIKIFKEEEGIELSIEEAKDILSFLTMLLKITIESFLEQ</sequence>
<gene>
    <name evidence="1" type="ORF">EGI05_11300</name>
</gene>
<protein>
    <recommendedName>
        <fullName evidence="3">DUF2624 family protein</fullName>
    </recommendedName>
</protein>
<evidence type="ECO:0008006" key="3">
    <source>
        <dbReference type="Google" id="ProtNLM"/>
    </source>
</evidence>
<evidence type="ECO:0000313" key="1">
    <source>
        <dbReference type="EMBL" id="ROH97930.1"/>
    </source>
</evidence>
<dbReference type="Proteomes" id="UP000269375">
    <property type="component" value="Unassembled WGS sequence"/>
</dbReference>
<dbReference type="EMBL" id="RJTX01000002">
    <property type="protein sequence ID" value="ROH97930.1"/>
    <property type="molecule type" value="Genomic_DNA"/>
</dbReference>
<comment type="caution">
    <text evidence="1">The sequence shown here is derived from an EMBL/GenBank/DDBJ whole genome shotgun (WGS) entry which is preliminary data.</text>
</comment>
<proteinExistence type="predicted"/>